<dbReference type="AlphaFoldDB" id="A0A1G1YQK7"/>
<feature type="transmembrane region" description="Helical" evidence="1">
    <location>
        <begin position="32"/>
        <end position="50"/>
    </location>
</feature>
<evidence type="ECO:0000313" key="3">
    <source>
        <dbReference type="Proteomes" id="UP000178944"/>
    </source>
</evidence>
<evidence type="ECO:0000256" key="1">
    <source>
        <dbReference type="SAM" id="Phobius"/>
    </source>
</evidence>
<proteinExistence type="predicted"/>
<comment type="caution">
    <text evidence="2">The sequence shown here is derived from an EMBL/GenBank/DDBJ whole genome shotgun (WGS) entry which is preliminary data.</text>
</comment>
<keyword evidence="1" id="KW-0812">Transmembrane</keyword>
<reference evidence="2 3" key="1">
    <citation type="journal article" date="2016" name="Nat. Commun.">
        <title>Thousands of microbial genomes shed light on interconnected biogeochemical processes in an aquifer system.</title>
        <authorList>
            <person name="Anantharaman K."/>
            <person name="Brown C.T."/>
            <person name="Hug L.A."/>
            <person name="Sharon I."/>
            <person name="Castelle C.J."/>
            <person name="Probst A.J."/>
            <person name="Thomas B.C."/>
            <person name="Singh A."/>
            <person name="Wilkins M.J."/>
            <person name="Karaoz U."/>
            <person name="Brodie E.L."/>
            <person name="Williams K.H."/>
            <person name="Hubbard S.S."/>
            <person name="Banfield J.F."/>
        </authorList>
    </citation>
    <scope>NUCLEOTIDE SEQUENCE [LARGE SCALE GENOMIC DNA]</scope>
</reference>
<keyword evidence="1" id="KW-0472">Membrane</keyword>
<name>A0A1G1YQK7_9BACT</name>
<dbReference type="Proteomes" id="UP000178944">
    <property type="component" value="Unassembled WGS sequence"/>
</dbReference>
<sequence length="287" mass="32009">MANDFNSPDRMSDFSLKVSYWYVVHKLLLKKLLISGLIVLNVGLFGYAGFRLGWMIFVDGPAYAAALNQLTTPLIDYSTLRANNHPADLELESFEALPMADDRYDFAVKLANPNDKHIAERVTVQLVSGGEVVAEKTTFVYPRMSTYVMFFNQTVPPNATELRIAAVNWQRFLGFAAFAEPRLRLKITDAEFIPAGSASVGSSFPASILRFTIKNEGAYGYWQVGTHLVLLSGQGIGGINYLVVDQLRAGESRTVEMRWLQPLPTITDFEIVPEVDLMHTSSYLPVE</sequence>
<organism evidence="2 3">
    <name type="scientific">Candidatus Buchananbacteria bacterium RIFCSPLOWO2_01_FULL_56_15</name>
    <dbReference type="NCBI Taxonomy" id="1797547"/>
    <lineage>
        <taxon>Bacteria</taxon>
        <taxon>Candidatus Buchananiibacteriota</taxon>
    </lineage>
</organism>
<evidence type="ECO:0000313" key="2">
    <source>
        <dbReference type="EMBL" id="OGY54579.1"/>
    </source>
</evidence>
<protein>
    <submittedName>
        <fullName evidence="2">Uncharacterized protein</fullName>
    </submittedName>
</protein>
<keyword evidence="1" id="KW-1133">Transmembrane helix</keyword>
<dbReference type="EMBL" id="MHIQ01000034">
    <property type="protein sequence ID" value="OGY54579.1"/>
    <property type="molecule type" value="Genomic_DNA"/>
</dbReference>
<accession>A0A1G1YQK7</accession>
<gene>
    <name evidence="2" type="ORF">A2951_02460</name>
</gene>